<organism evidence="2 3">
    <name type="scientific">Geobacillus stearothermophilus</name>
    <name type="common">Bacillus stearothermophilus</name>
    <dbReference type="NCBI Taxonomy" id="1422"/>
    <lineage>
        <taxon>Bacteria</taxon>
        <taxon>Bacillati</taxon>
        <taxon>Bacillota</taxon>
        <taxon>Bacilli</taxon>
        <taxon>Bacillales</taxon>
        <taxon>Anoxybacillaceae</taxon>
        <taxon>Geobacillus</taxon>
    </lineage>
</organism>
<dbReference type="Proteomes" id="UP000266922">
    <property type="component" value="Unassembled WGS sequence"/>
</dbReference>
<protein>
    <submittedName>
        <fullName evidence="2">Uncharacterized protein</fullName>
    </submittedName>
</protein>
<name>A0A3L7D611_GEOSE</name>
<dbReference type="EMBL" id="RCTJ01000024">
    <property type="protein sequence ID" value="RLQ13967.1"/>
    <property type="molecule type" value="Genomic_DNA"/>
</dbReference>
<keyword evidence="1" id="KW-0812">Transmembrane</keyword>
<proteinExistence type="predicted"/>
<reference evidence="2 3" key="1">
    <citation type="submission" date="2018-10" db="EMBL/GenBank/DDBJ databases">
        <title>Geobacillus stearothermophilus in processing lines of powdered infant formula.</title>
        <authorList>
            <person name="Rhee M.S."/>
            <person name="Choi I.-G."/>
            <person name="Cho T.J."/>
            <person name="Park B."/>
        </authorList>
    </citation>
    <scope>NUCLEOTIDE SEQUENCE [LARGE SCALE GENOMIC DNA]</scope>
    <source>
        <strain evidence="2 3">FHS-PPGT130</strain>
    </source>
</reference>
<dbReference type="AlphaFoldDB" id="A0A3L7D611"/>
<evidence type="ECO:0000313" key="3">
    <source>
        <dbReference type="Proteomes" id="UP000266922"/>
    </source>
</evidence>
<gene>
    <name evidence="2" type="ORF">D9548_08410</name>
</gene>
<comment type="caution">
    <text evidence="2">The sequence shown here is derived from an EMBL/GenBank/DDBJ whole genome shotgun (WGS) entry which is preliminary data.</text>
</comment>
<evidence type="ECO:0000313" key="2">
    <source>
        <dbReference type="EMBL" id="RLQ13967.1"/>
    </source>
</evidence>
<accession>A0A3L7D611</accession>
<keyword evidence="1" id="KW-0472">Membrane</keyword>
<evidence type="ECO:0000256" key="1">
    <source>
        <dbReference type="SAM" id="Phobius"/>
    </source>
</evidence>
<keyword evidence="1" id="KW-1133">Transmembrane helix</keyword>
<sequence>MVNLQIASIYALLACHAAVIYLWISDWDVLMTPVGLVVWGGGVAVSLTILHFRPRIHPSLPPASFRFCVAADTLALS</sequence>
<feature type="transmembrane region" description="Helical" evidence="1">
    <location>
        <begin position="30"/>
        <end position="50"/>
    </location>
</feature>
<feature type="transmembrane region" description="Helical" evidence="1">
    <location>
        <begin position="7"/>
        <end position="24"/>
    </location>
</feature>